<reference evidence="1" key="1">
    <citation type="submission" date="2021-01" db="EMBL/GenBank/DDBJ databases">
        <title>Description of Breznakiella homolactica.</title>
        <authorList>
            <person name="Song Y."/>
            <person name="Brune A."/>
        </authorList>
    </citation>
    <scope>NUCLEOTIDE SEQUENCE</scope>
    <source>
        <strain evidence="1">RmG30</strain>
    </source>
</reference>
<dbReference type="KEGG" id="bhc:JFL75_08440"/>
<proteinExistence type="predicted"/>
<dbReference type="Proteomes" id="UP000595917">
    <property type="component" value="Chromosome"/>
</dbReference>
<evidence type="ECO:0000313" key="1">
    <source>
        <dbReference type="EMBL" id="QQO10930.1"/>
    </source>
</evidence>
<sequence>MAEQVCRQPVFLTALRVLRTGKLRKAAWRCIGSIFYNFFYLQYKAALFRGRIPVTSVDHPLDEKIPFTPGWVTIYLDFVSFWIRTIGFLIKEFGRDAEEPVREFLDAMGDLYRFAAEVYTRNLSTTRRPRYLKKPRFILIHTFDPHLMCIPSLHVMVVIRTYTKFADIIRTLGDSGSLEPQKQELKQGAQKITEAILYIKQHSVNCVSAAMYAMTRFDVSLFTSFEAESFVSGLFTDDEIENPDDRREIRDHILGLYRRFMEEGDSAEVWHDPLITFLKSLPLKK</sequence>
<dbReference type="AlphaFoldDB" id="A0A7T7XR28"/>
<protein>
    <submittedName>
        <fullName evidence="1">Uncharacterized protein</fullName>
    </submittedName>
</protein>
<dbReference type="EMBL" id="CP067089">
    <property type="protein sequence ID" value="QQO10930.1"/>
    <property type="molecule type" value="Genomic_DNA"/>
</dbReference>
<dbReference type="RefSeq" id="WP_215628235.1">
    <property type="nucleotide sequence ID" value="NZ_CP067089.2"/>
</dbReference>
<evidence type="ECO:0000313" key="2">
    <source>
        <dbReference type="Proteomes" id="UP000595917"/>
    </source>
</evidence>
<keyword evidence="2" id="KW-1185">Reference proteome</keyword>
<gene>
    <name evidence="1" type="ORF">JFL75_08440</name>
</gene>
<organism evidence="1 2">
    <name type="scientific">Breznakiella homolactica</name>
    <dbReference type="NCBI Taxonomy" id="2798577"/>
    <lineage>
        <taxon>Bacteria</taxon>
        <taxon>Pseudomonadati</taxon>
        <taxon>Spirochaetota</taxon>
        <taxon>Spirochaetia</taxon>
        <taxon>Spirochaetales</taxon>
        <taxon>Breznakiellaceae</taxon>
        <taxon>Breznakiella</taxon>
    </lineage>
</organism>
<accession>A0A7T7XR28</accession>
<name>A0A7T7XR28_9SPIR</name>